<dbReference type="GO" id="GO:0016020">
    <property type="term" value="C:membrane"/>
    <property type="evidence" value="ECO:0007669"/>
    <property type="project" value="UniProtKB-SubCell"/>
</dbReference>
<accession>A0A7J7ITP5</accession>
<feature type="region of interest" description="Disordered" evidence="6">
    <location>
        <begin position="1"/>
        <end position="45"/>
    </location>
</feature>
<feature type="transmembrane region" description="Helical" evidence="7">
    <location>
        <begin position="504"/>
        <end position="525"/>
    </location>
</feature>
<dbReference type="OrthoDB" id="378564at2759"/>
<keyword evidence="9" id="KW-1185">Reference proteome</keyword>
<dbReference type="Proteomes" id="UP000593567">
    <property type="component" value="Unassembled WGS sequence"/>
</dbReference>
<organism evidence="8 9">
    <name type="scientific">Bugula neritina</name>
    <name type="common">Brown bryozoan</name>
    <name type="synonym">Sertularia neritina</name>
    <dbReference type="NCBI Taxonomy" id="10212"/>
    <lineage>
        <taxon>Eukaryota</taxon>
        <taxon>Metazoa</taxon>
        <taxon>Spiralia</taxon>
        <taxon>Lophotrochozoa</taxon>
        <taxon>Bryozoa</taxon>
        <taxon>Gymnolaemata</taxon>
        <taxon>Cheilostomatida</taxon>
        <taxon>Flustrina</taxon>
        <taxon>Buguloidea</taxon>
        <taxon>Bugulidae</taxon>
        <taxon>Bugula</taxon>
    </lineage>
</organism>
<evidence type="ECO:0000256" key="3">
    <source>
        <dbReference type="ARBA" id="ARBA00022692"/>
    </source>
</evidence>
<keyword evidence="5 7" id="KW-0472">Membrane</keyword>
<comment type="similarity">
    <text evidence="2">Belongs to the CLPTM1 family.</text>
</comment>
<evidence type="ECO:0000256" key="7">
    <source>
        <dbReference type="SAM" id="Phobius"/>
    </source>
</evidence>
<dbReference type="PANTHER" id="PTHR21347:SF14">
    <property type="entry name" value="LIPID SCRAMBLASE CLPTM1-RELATED"/>
    <property type="match status" value="1"/>
</dbReference>
<dbReference type="PANTHER" id="PTHR21347">
    <property type="entry name" value="CLEFT LIP AND PALATE ASSOCIATED TRANSMEMBRANE PROTEIN-RELATED"/>
    <property type="match status" value="1"/>
</dbReference>
<feature type="compositionally biased region" description="Low complexity" evidence="6">
    <location>
        <begin position="1"/>
        <end position="20"/>
    </location>
</feature>
<feature type="region of interest" description="Disordered" evidence="6">
    <location>
        <begin position="600"/>
        <end position="632"/>
    </location>
</feature>
<feature type="compositionally biased region" description="Polar residues" evidence="6">
    <location>
        <begin position="21"/>
        <end position="45"/>
    </location>
</feature>
<evidence type="ECO:0000256" key="6">
    <source>
        <dbReference type="SAM" id="MobiDB-lite"/>
    </source>
</evidence>
<feature type="transmembrane region" description="Helical" evidence="7">
    <location>
        <begin position="396"/>
        <end position="412"/>
    </location>
</feature>
<protein>
    <submittedName>
        <fullName evidence="8">CLPTM1</fullName>
    </submittedName>
</protein>
<proteinExistence type="inferred from homology"/>
<name>A0A7J7ITP5_BUGNE</name>
<sequence length="632" mass="72743">MSQNENETQSESQSSSENQNGSIVQNDEASNTETSSGTATNRAPQQTTWQMMKGFLFRMVMIYMVTSFFRRPATTPTTPTVEDGVPVPVSRGPSHNLYSENSKFDMLFYLGDDDISPNFSNPNSLMWKHENVEYGDWYAGPTFDSSFTFSTTIQASEALMSNGSIYLHIYMLPRGWLPNRDAGKPEAYRINHKVKQLNKFKKRTFINTVNLLTGKTDTHPDLVKKENSSSVEILSHWHPNLTINYVIDQTPWTQGMVPAPLDQHIQFVADKPHYYPPIFINDYWNLQQDYMPINETTPELNFTLTVHPLSLIKWQFYAAQGMRNQWYSQLLGDGGGEQSDAEQDTLKQTMLETNPYLLALTVGVSIVHSVFEFLAFKNDIQFWKNRKSLEGLSVRSVFFGVFQSLIVLLYILDNETNFVVIISVGIGLLIDAWKITRVINLEIDYENKWFDAIPRITYTDKSTYVESQTKTYDQMAFKYLSWALFPLLASYGVYSLMYHEHKGWYSWVLSMLYGFLLMFGFIMMTPQLFINYKLKSVAHLPWRMMTYKALNTFIDDLFAFVIKMPTMYRLGCFRDDIVFLIFLYQRWIYKVDPTRVNEFGTTGESDDAPAVQDGDGAEATQAVKSSGAKKDD</sequence>
<dbReference type="GO" id="GO:0012505">
    <property type="term" value="C:endomembrane system"/>
    <property type="evidence" value="ECO:0007669"/>
    <property type="project" value="TreeGrafter"/>
</dbReference>
<evidence type="ECO:0000313" key="8">
    <source>
        <dbReference type="EMBL" id="KAF6017230.1"/>
    </source>
</evidence>
<evidence type="ECO:0000313" key="9">
    <source>
        <dbReference type="Proteomes" id="UP000593567"/>
    </source>
</evidence>
<keyword evidence="3 7" id="KW-0812">Transmembrane</keyword>
<dbReference type="AlphaFoldDB" id="A0A7J7ITP5"/>
<feature type="transmembrane region" description="Helical" evidence="7">
    <location>
        <begin position="479"/>
        <end position="498"/>
    </location>
</feature>
<evidence type="ECO:0000256" key="1">
    <source>
        <dbReference type="ARBA" id="ARBA00004141"/>
    </source>
</evidence>
<dbReference type="InterPro" id="IPR008429">
    <property type="entry name" value="CLPTM1"/>
</dbReference>
<gene>
    <name evidence="8" type="ORF">EB796_024471</name>
</gene>
<evidence type="ECO:0000256" key="2">
    <source>
        <dbReference type="ARBA" id="ARBA00009310"/>
    </source>
</evidence>
<reference evidence="8" key="1">
    <citation type="submission" date="2020-06" db="EMBL/GenBank/DDBJ databases">
        <title>Draft genome of Bugula neritina, a colonial animal packing powerful symbionts and potential medicines.</title>
        <authorList>
            <person name="Rayko M."/>
        </authorList>
    </citation>
    <scope>NUCLEOTIDE SEQUENCE [LARGE SCALE GENOMIC DNA]</scope>
    <source>
        <strain evidence="8">Kwan_BN1</strain>
    </source>
</reference>
<comment type="caution">
    <text evidence="8">The sequence shown here is derived from an EMBL/GenBank/DDBJ whole genome shotgun (WGS) entry which is preliminary data.</text>
</comment>
<keyword evidence="4 7" id="KW-1133">Transmembrane helix</keyword>
<feature type="transmembrane region" description="Helical" evidence="7">
    <location>
        <begin position="356"/>
        <end position="376"/>
    </location>
</feature>
<evidence type="ECO:0000256" key="5">
    <source>
        <dbReference type="ARBA" id="ARBA00023136"/>
    </source>
</evidence>
<feature type="transmembrane region" description="Helical" evidence="7">
    <location>
        <begin position="418"/>
        <end position="436"/>
    </location>
</feature>
<dbReference type="EMBL" id="VXIV02003421">
    <property type="protein sequence ID" value="KAF6017230.1"/>
    <property type="molecule type" value="Genomic_DNA"/>
</dbReference>
<comment type="subcellular location">
    <subcellularLocation>
        <location evidence="1">Membrane</location>
        <topology evidence="1">Multi-pass membrane protein</topology>
    </subcellularLocation>
</comment>
<evidence type="ECO:0000256" key="4">
    <source>
        <dbReference type="ARBA" id="ARBA00022989"/>
    </source>
</evidence>
<dbReference type="Pfam" id="PF05602">
    <property type="entry name" value="CLPTM1"/>
    <property type="match status" value="1"/>
</dbReference>